<dbReference type="AlphaFoldDB" id="A0A9D1H5D9"/>
<proteinExistence type="predicted"/>
<reference evidence="1" key="2">
    <citation type="journal article" date="2021" name="PeerJ">
        <title>Extensive microbial diversity within the chicken gut microbiome revealed by metagenomics and culture.</title>
        <authorList>
            <person name="Gilroy R."/>
            <person name="Ravi A."/>
            <person name="Getino M."/>
            <person name="Pursley I."/>
            <person name="Horton D.L."/>
            <person name="Alikhan N.F."/>
            <person name="Baker D."/>
            <person name="Gharbi K."/>
            <person name="Hall N."/>
            <person name="Watson M."/>
            <person name="Adriaenssens E.M."/>
            <person name="Foster-Nyarko E."/>
            <person name="Jarju S."/>
            <person name="Secka A."/>
            <person name="Antonio M."/>
            <person name="Oren A."/>
            <person name="Chaudhuri R.R."/>
            <person name="La Ragione R."/>
            <person name="Hildebrand F."/>
            <person name="Pallen M.J."/>
        </authorList>
    </citation>
    <scope>NUCLEOTIDE SEQUENCE</scope>
    <source>
        <strain evidence="1">CHK181-108</strain>
    </source>
</reference>
<evidence type="ECO:0008006" key="3">
    <source>
        <dbReference type="Google" id="ProtNLM"/>
    </source>
</evidence>
<dbReference type="Proteomes" id="UP000824165">
    <property type="component" value="Unassembled WGS sequence"/>
</dbReference>
<name>A0A9D1H5D9_9FIRM</name>
<evidence type="ECO:0000313" key="1">
    <source>
        <dbReference type="EMBL" id="HIT86166.1"/>
    </source>
</evidence>
<dbReference type="SUPFAM" id="SSF53850">
    <property type="entry name" value="Periplasmic binding protein-like II"/>
    <property type="match status" value="1"/>
</dbReference>
<dbReference type="EMBL" id="DVLU01000104">
    <property type="protein sequence ID" value="HIT86166.1"/>
    <property type="molecule type" value="Genomic_DNA"/>
</dbReference>
<dbReference type="PROSITE" id="PS51257">
    <property type="entry name" value="PROKAR_LIPOPROTEIN"/>
    <property type="match status" value="1"/>
</dbReference>
<dbReference type="Gene3D" id="3.40.190.10">
    <property type="entry name" value="Periplasmic binding protein-like II"/>
    <property type="match status" value="2"/>
</dbReference>
<comment type="caution">
    <text evidence="1">The sequence shown here is derived from an EMBL/GenBank/DDBJ whole genome shotgun (WGS) entry which is preliminary data.</text>
</comment>
<evidence type="ECO:0000313" key="2">
    <source>
        <dbReference type="Proteomes" id="UP000824165"/>
    </source>
</evidence>
<gene>
    <name evidence="1" type="ORF">IAA60_09745</name>
</gene>
<sequence>MKLLCLPLLAAALLTGCGGEKPGSAANSRPLETLVWYLPTAGSYKASAEVSAAVNDRLQLTYPDIAIDFKFISIYEYAEKLSVYLAAGEQADIVWASDSVLPFLNYPSENVYKFLDAPIRTGAPNINERLSLDDRSLYKIYDRMYFIPAADHSGGLIPFLKIPRELLPLIDTDALLDVVNSGTQASAELFDIINTYLSKAASAGELRDGIELAAVSGIFPMIGYEPFISTDGLIGCSLSDDTGDAVDMLSAPSTRLCYDTYSKWMQKGYIKENTPITYRSGFDTEYSYILSGAWGCETENGYSMIMDKTGDGFAYIALDCRYHPTQLFTQSAAILPADGEHTESALKVLDLFYSDSEFYNLLTFGLEGTHYTRGENGTAVRISGEYRAFEGLVPHGGSALSSVGADSVYPAKMRAPQSFAGMKIPSSTKEFRRMLFDYTDACGVAPYSVSLPDNSGSDIGELTDIYNAS</sequence>
<organism evidence="1 2">
    <name type="scientific">Candidatus Ornithomonoglobus intestinigallinarum</name>
    <dbReference type="NCBI Taxonomy" id="2840894"/>
    <lineage>
        <taxon>Bacteria</taxon>
        <taxon>Bacillati</taxon>
        <taxon>Bacillota</taxon>
        <taxon>Clostridia</taxon>
        <taxon>Candidatus Ornithomonoglobus</taxon>
    </lineage>
</organism>
<accession>A0A9D1H5D9</accession>
<protein>
    <recommendedName>
        <fullName evidence="3">Maltose-binding periplasmic proteins/domains</fullName>
    </recommendedName>
</protein>
<reference evidence="1" key="1">
    <citation type="submission" date="2020-10" db="EMBL/GenBank/DDBJ databases">
        <authorList>
            <person name="Gilroy R."/>
        </authorList>
    </citation>
    <scope>NUCLEOTIDE SEQUENCE</scope>
    <source>
        <strain evidence="1">CHK181-108</strain>
    </source>
</reference>